<proteinExistence type="predicted"/>
<dbReference type="InterPro" id="IPR026325">
    <property type="entry name" value="DUF932"/>
</dbReference>
<name>A0A6J5NCS3_9CAUD</name>
<gene>
    <name evidence="1" type="ORF">UFOVP665_64</name>
</gene>
<organism evidence="1">
    <name type="scientific">uncultured Caudovirales phage</name>
    <dbReference type="NCBI Taxonomy" id="2100421"/>
    <lineage>
        <taxon>Viruses</taxon>
        <taxon>Duplodnaviria</taxon>
        <taxon>Heunggongvirae</taxon>
        <taxon>Uroviricota</taxon>
        <taxon>Caudoviricetes</taxon>
        <taxon>Peduoviridae</taxon>
        <taxon>Maltschvirus</taxon>
        <taxon>Maltschvirus maltsch</taxon>
    </lineage>
</organism>
<sequence>MITAEERQPAWSRRGSNIQGLGISEGMAKAGIDFEVGIYPLHASVPTLWTSPDEEPICMSEKVANYQLTYRKDTLTPIAPVGARYHVVQTREAVSMIEAMSLTGWSPEFGGSLRRGAAVFMAGKLDVELQTGEIDPYLCFVNSFDGSSGVKFACTPLRPHCTNQVRAIFAKRGKNTERPVVSLRHTSKVMDRVDYVASILGLTSAYYKYLDIQIDKLLNTELTGERTEQVLDVIAPLTVKGRELEGRALEGRQEKRAQVLVNLQNSKTIPNTQRSTAWGLYNSITELEQWGRDQYPTAQQSEQLLGSHLSIMPVTMTSDRVYRVMDRWLQPA</sequence>
<protein>
    <submittedName>
        <fullName evidence="1">LGT_TIGR03299, phage/plasmid-like protein TIGR03299</fullName>
    </submittedName>
</protein>
<evidence type="ECO:0000313" key="1">
    <source>
        <dbReference type="EMBL" id="CAB4156422.1"/>
    </source>
</evidence>
<accession>A0A6J5NCS3</accession>
<dbReference type="Pfam" id="PF06067">
    <property type="entry name" value="DUF932"/>
    <property type="match status" value="1"/>
</dbReference>
<dbReference type="EMBL" id="LR796640">
    <property type="protein sequence ID" value="CAB4156422.1"/>
    <property type="molecule type" value="Genomic_DNA"/>
</dbReference>
<reference evidence="1" key="1">
    <citation type="submission" date="2020-04" db="EMBL/GenBank/DDBJ databases">
        <authorList>
            <person name="Chiriac C."/>
            <person name="Salcher M."/>
            <person name="Ghai R."/>
            <person name="Kavagutti S V."/>
        </authorList>
    </citation>
    <scope>NUCLEOTIDE SEQUENCE</scope>
</reference>